<gene>
    <name evidence="2" type="ORF">D9611_015153</name>
</gene>
<accession>A0A8H5C3E8</accession>
<dbReference type="PANTHER" id="PTHR43662:SF3">
    <property type="entry name" value="DOMAIN PROTEIN, PUTATIVE (AFU_ORTHOLOGUE AFUA_6G11970)-RELATED"/>
    <property type="match status" value="1"/>
</dbReference>
<evidence type="ECO:0000313" key="3">
    <source>
        <dbReference type="Proteomes" id="UP000541558"/>
    </source>
</evidence>
<keyword evidence="3" id="KW-1185">Reference proteome</keyword>
<proteinExistence type="predicted"/>
<dbReference type="AlphaFoldDB" id="A0A8H5C3E8"/>
<sequence>MDPSIDLAATSTCTTCRVVEDKSNYWTAVLYFKHLNGSYTRVNQMANHNTGPGLQSGGMTIYYFQPQAPTKNLNIVPFQKGFRMILGDPMRRTDNIPAGKTASKAVTFSCFQGDDPDPFGSPGNAPQDTVGFPPNQCTGGIRSNFFFPRCWTASTSTHLTIRYSHVAHLKVLPGQTGSSSSAQTARLAPCAPPHPLHGDRLGHSPIHTPELWSEDGTQPFVFSMGDPTGYGQRADYVFGWEGDSLKRAMDTCLTGSGIPADCPVLTWQSTEEMNRCRQAIKVEEVTESQYLDRLTGCNPIQAGPEPATPVQNCDAVATTITDAPLPIADPELIVPPWSVCYDGPGTHTLAPNCNATSTATETATSTVGPAIMTAAPA</sequence>
<evidence type="ECO:0000313" key="2">
    <source>
        <dbReference type="EMBL" id="KAF5334014.1"/>
    </source>
</evidence>
<dbReference type="EMBL" id="JAACJK010000086">
    <property type="protein sequence ID" value="KAF5334014.1"/>
    <property type="molecule type" value="Genomic_DNA"/>
</dbReference>
<dbReference type="InterPro" id="IPR018535">
    <property type="entry name" value="DUF1996"/>
</dbReference>
<protein>
    <recommendedName>
        <fullName evidence="1">DUF1996 domain-containing protein</fullName>
    </recommendedName>
</protein>
<dbReference type="Proteomes" id="UP000541558">
    <property type="component" value="Unassembled WGS sequence"/>
</dbReference>
<evidence type="ECO:0000259" key="1">
    <source>
        <dbReference type="Pfam" id="PF09362"/>
    </source>
</evidence>
<dbReference type="PANTHER" id="PTHR43662">
    <property type="match status" value="1"/>
</dbReference>
<organism evidence="2 3">
    <name type="scientific">Ephemerocybe angulata</name>
    <dbReference type="NCBI Taxonomy" id="980116"/>
    <lineage>
        <taxon>Eukaryota</taxon>
        <taxon>Fungi</taxon>
        <taxon>Dikarya</taxon>
        <taxon>Basidiomycota</taxon>
        <taxon>Agaricomycotina</taxon>
        <taxon>Agaricomycetes</taxon>
        <taxon>Agaricomycetidae</taxon>
        <taxon>Agaricales</taxon>
        <taxon>Agaricineae</taxon>
        <taxon>Psathyrellaceae</taxon>
        <taxon>Ephemerocybe</taxon>
    </lineage>
</organism>
<feature type="domain" description="DUF1996" evidence="1">
    <location>
        <begin position="8"/>
        <end position="240"/>
    </location>
</feature>
<comment type="caution">
    <text evidence="2">The sequence shown here is derived from an EMBL/GenBank/DDBJ whole genome shotgun (WGS) entry which is preliminary data.</text>
</comment>
<name>A0A8H5C3E8_9AGAR</name>
<dbReference type="Pfam" id="PF09362">
    <property type="entry name" value="DUF1996"/>
    <property type="match status" value="1"/>
</dbReference>
<dbReference type="OrthoDB" id="74764at2759"/>
<reference evidence="2 3" key="1">
    <citation type="journal article" date="2020" name="ISME J.">
        <title>Uncovering the hidden diversity of litter-decomposition mechanisms in mushroom-forming fungi.</title>
        <authorList>
            <person name="Floudas D."/>
            <person name="Bentzer J."/>
            <person name="Ahren D."/>
            <person name="Johansson T."/>
            <person name="Persson P."/>
            <person name="Tunlid A."/>
        </authorList>
    </citation>
    <scope>NUCLEOTIDE SEQUENCE [LARGE SCALE GENOMIC DNA]</scope>
    <source>
        <strain evidence="2 3">CBS 175.51</strain>
    </source>
</reference>